<dbReference type="EMBL" id="CADEAL010000036">
    <property type="protein sequence ID" value="CAB1413103.1"/>
    <property type="molecule type" value="Genomic_DNA"/>
</dbReference>
<comment type="caution">
    <text evidence="1">The sequence shown here is derived from an EMBL/GenBank/DDBJ whole genome shotgun (WGS) entry which is preliminary data.</text>
</comment>
<evidence type="ECO:0000313" key="1">
    <source>
        <dbReference type="EMBL" id="CAB1413103.1"/>
    </source>
</evidence>
<reference evidence="1" key="1">
    <citation type="submission" date="2020-03" db="EMBL/GenBank/DDBJ databases">
        <authorList>
            <person name="Weist P."/>
        </authorList>
    </citation>
    <scope>NUCLEOTIDE SEQUENCE</scope>
</reference>
<evidence type="ECO:0000313" key="2">
    <source>
        <dbReference type="Proteomes" id="UP001153269"/>
    </source>
</evidence>
<name>A0A9N7Y567_PLEPL</name>
<organism evidence="1 2">
    <name type="scientific">Pleuronectes platessa</name>
    <name type="common">European plaice</name>
    <dbReference type="NCBI Taxonomy" id="8262"/>
    <lineage>
        <taxon>Eukaryota</taxon>
        <taxon>Metazoa</taxon>
        <taxon>Chordata</taxon>
        <taxon>Craniata</taxon>
        <taxon>Vertebrata</taxon>
        <taxon>Euteleostomi</taxon>
        <taxon>Actinopterygii</taxon>
        <taxon>Neopterygii</taxon>
        <taxon>Teleostei</taxon>
        <taxon>Neoteleostei</taxon>
        <taxon>Acanthomorphata</taxon>
        <taxon>Carangaria</taxon>
        <taxon>Pleuronectiformes</taxon>
        <taxon>Pleuronectoidei</taxon>
        <taxon>Pleuronectidae</taxon>
        <taxon>Pleuronectes</taxon>
    </lineage>
</organism>
<keyword evidence="2" id="KW-1185">Reference proteome</keyword>
<proteinExistence type="predicted"/>
<accession>A0A9N7Y567</accession>
<protein>
    <submittedName>
        <fullName evidence="1">Uncharacterized protein</fullName>
    </submittedName>
</protein>
<gene>
    <name evidence="1" type="ORF">PLEPLA_LOCUS803</name>
</gene>
<dbReference type="Proteomes" id="UP001153269">
    <property type="component" value="Unassembled WGS sequence"/>
</dbReference>
<sequence>MGTWRGPCPSQCPVPWGGGHRAGLGNVRHEGGNKADYCPPERVLVLGQGDGWLTGYSLDGRWSFNYAGWPACLPTEEAWRPCAGLQGLRSQALRMEGYWKSAGLMADKKAEQEFERTPVFIFIFIRLSGVGSRGEQLKQGAPDFPFPGHIDQL</sequence>
<dbReference type="AlphaFoldDB" id="A0A9N7Y567"/>